<dbReference type="Gene3D" id="3.40.50.200">
    <property type="entry name" value="Peptidase S8/S53 domain"/>
    <property type="match status" value="1"/>
</dbReference>
<evidence type="ECO:0000313" key="6">
    <source>
        <dbReference type="EMBL" id="KAK3400893.1"/>
    </source>
</evidence>
<feature type="compositionally biased region" description="Basic and acidic residues" evidence="4">
    <location>
        <begin position="357"/>
        <end position="372"/>
    </location>
</feature>
<dbReference type="GO" id="GO:0006508">
    <property type="term" value="P:proteolysis"/>
    <property type="evidence" value="ECO:0007669"/>
    <property type="project" value="UniProtKB-KW"/>
</dbReference>
<feature type="region of interest" description="Disordered" evidence="4">
    <location>
        <begin position="1"/>
        <end position="46"/>
    </location>
</feature>
<keyword evidence="2" id="KW-0378">Hydrolase</keyword>
<evidence type="ECO:0000256" key="4">
    <source>
        <dbReference type="SAM" id="MobiDB-lite"/>
    </source>
</evidence>
<reference evidence="6" key="2">
    <citation type="submission" date="2023-07" db="EMBL/GenBank/DDBJ databases">
        <authorList>
            <consortium name="Lawrence Berkeley National Laboratory"/>
            <person name="Haridas S."/>
            <person name="Hensen N."/>
            <person name="Bonometti L."/>
            <person name="Westerberg I."/>
            <person name="Brannstrom I.O."/>
            <person name="Guillou S."/>
            <person name="Cros-Aarteil S."/>
            <person name="Calhoun S."/>
            <person name="Kuo A."/>
            <person name="Mondo S."/>
            <person name="Pangilinan J."/>
            <person name="Riley R."/>
            <person name="LaButti K."/>
            <person name="Andreopoulos B."/>
            <person name="Lipzen A."/>
            <person name="Chen C."/>
            <person name="Yanf M."/>
            <person name="Daum C."/>
            <person name="Ng V."/>
            <person name="Clum A."/>
            <person name="Steindorff A."/>
            <person name="Ohm R."/>
            <person name="Martin F."/>
            <person name="Silar P."/>
            <person name="Natvig D."/>
            <person name="Lalanne C."/>
            <person name="Gautier V."/>
            <person name="Ament-velasquez S.L."/>
            <person name="Kruys A."/>
            <person name="Hutchinson M.I."/>
            <person name="Powell A.J."/>
            <person name="Barry K."/>
            <person name="Miller A.N."/>
            <person name="Grigoriev I.V."/>
            <person name="Debuchy R."/>
            <person name="Gladieux P."/>
            <person name="Thoren M.H."/>
            <person name="Johannesson H."/>
        </authorList>
    </citation>
    <scope>NUCLEOTIDE SEQUENCE</scope>
    <source>
        <strain evidence="6">FGSC 1904</strain>
    </source>
</reference>
<protein>
    <recommendedName>
        <fullName evidence="5">Peptidase S8/S53 domain-containing protein</fullName>
    </recommendedName>
</protein>
<organism evidence="6 7">
    <name type="scientific">Sordaria brevicollis</name>
    <dbReference type="NCBI Taxonomy" id="83679"/>
    <lineage>
        <taxon>Eukaryota</taxon>
        <taxon>Fungi</taxon>
        <taxon>Dikarya</taxon>
        <taxon>Ascomycota</taxon>
        <taxon>Pezizomycotina</taxon>
        <taxon>Sordariomycetes</taxon>
        <taxon>Sordariomycetidae</taxon>
        <taxon>Sordariales</taxon>
        <taxon>Sordariaceae</taxon>
        <taxon>Sordaria</taxon>
    </lineage>
</organism>
<proteinExistence type="predicted"/>
<evidence type="ECO:0000256" key="3">
    <source>
        <dbReference type="ARBA" id="ARBA00022825"/>
    </source>
</evidence>
<feature type="compositionally biased region" description="Basic and acidic residues" evidence="4">
    <location>
        <begin position="85"/>
        <end position="96"/>
    </location>
</feature>
<feature type="compositionally biased region" description="Basic and acidic residues" evidence="4">
    <location>
        <begin position="33"/>
        <end position="44"/>
    </location>
</feature>
<dbReference type="PRINTS" id="PR00723">
    <property type="entry name" value="SUBTILISIN"/>
</dbReference>
<dbReference type="InterPro" id="IPR015500">
    <property type="entry name" value="Peptidase_S8_subtilisin-rel"/>
</dbReference>
<feature type="domain" description="Peptidase S8/S53" evidence="5">
    <location>
        <begin position="736"/>
        <end position="951"/>
    </location>
</feature>
<dbReference type="Pfam" id="PF00082">
    <property type="entry name" value="Peptidase_S8"/>
    <property type="match status" value="1"/>
</dbReference>
<keyword evidence="3" id="KW-0720">Serine protease</keyword>
<dbReference type="AlphaFoldDB" id="A0AAE0PJ68"/>
<feature type="region of interest" description="Disordered" evidence="4">
    <location>
        <begin position="337"/>
        <end position="440"/>
    </location>
</feature>
<dbReference type="EMBL" id="JAUTDP010000003">
    <property type="protein sequence ID" value="KAK3400893.1"/>
    <property type="molecule type" value="Genomic_DNA"/>
</dbReference>
<comment type="caution">
    <text evidence="6">The sequence shown here is derived from an EMBL/GenBank/DDBJ whole genome shotgun (WGS) entry which is preliminary data.</text>
</comment>
<dbReference type="SUPFAM" id="SSF52743">
    <property type="entry name" value="Subtilisin-like"/>
    <property type="match status" value="1"/>
</dbReference>
<dbReference type="Proteomes" id="UP001281003">
    <property type="component" value="Unassembled WGS sequence"/>
</dbReference>
<feature type="compositionally biased region" description="Basic and acidic residues" evidence="4">
    <location>
        <begin position="409"/>
        <end position="419"/>
    </location>
</feature>
<feature type="region of interest" description="Disordered" evidence="4">
    <location>
        <begin position="694"/>
        <end position="713"/>
    </location>
</feature>
<keyword evidence="1" id="KW-0645">Protease</keyword>
<reference evidence="6" key="1">
    <citation type="journal article" date="2023" name="Mol. Phylogenet. Evol.">
        <title>Genome-scale phylogeny and comparative genomics of the fungal order Sordariales.</title>
        <authorList>
            <person name="Hensen N."/>
            <person name="Bonometti L."/>
            <person name="Westerberg I."/>
            <person name="Brannstrom I.O."/>
            <person name="Guillou S."/>
            <person name="Cros-Aarteil S."/>
            <person name="Calhoun S."/>
            <person name="Haridas S."/>
            <person name="Kuo A."/>
            <person name="Mondo S."/>
            <person name="Pangilinan J."/>
            <person name="Riley R."/>
            <person name="LaButti K."/>
            <person name="Andreopoulos B."/>
            <person name="Lipzen A."/>
            <person name="Chen C."/>
            <person name="Yan M."/>
            <person name="Daum C."/>
            <person name="Ng V."/>
            <person name="Clum A."/>
            <person name="Steindorff A."/>
            <person name="Ohm R.A."/>
            <person name="Martin F."/>
            <person name="Silar P."/>
            <person name="Natvig D.O."/>
            <person name="Lalanne C."/>
            <person name="Gautier V."/>
            <person name="Ament-Velasquez S.L."/>
            <person name="Kruys A."/>
            <person name="Hutchinson M.I."/>
            <person name="Powell A.J."/>
            <person name="Barry K."/>
            <person name="Miller A.N."/>
            <person name="Grigoriev I.V."/>
            <person name="Debuchy R."/>
            <person name="Gladieux P."/>
            <person name="Hiltunen Thoren M."/>
            <person name="Johannesson H."/>
        </authorList>
    </citation>
    <scope>NUCLEOTIDE SEQUENCE</scope>
    <source>
        <strain evidence="6">FGSC 1904</strain>
    </source>
</reference>
<name>A0AAE0PJ68_SORBR</name>
<evidence type="ECO:0000256" key="2">
    <source>
        <dbReference type="ARBA" id="ARBA00022801"/>
    </source>
</evidence>
<dbReference type="InterPro" id="IPR000209">
    <property type="entry name" value="Peptidase_S8/S53_dom"/>
</dbReference>
<sequence length="1028" mass="115539">MARGRNGDDDDNDSDRNSSGESESEEEELYTSVKDDSREVHKPVDPTLLWREISQDKDLEEILTKLDKIRRSEKRNKTLTQQEQQQKDDLEASRRSKEDLYRPKIKECLERPRTSDLERPFIHVVIAHAAVTTLLMTNFISRLILEEDPDQIWSSEKDVLLLHRAIEIETNNLPSCKGLTSGICKLADERSRQKAIAMTNAMKENCLHLIVRHHIHDAKGIIALAGSDAFKQKRDSGQKDPLESQNTPLHDALHFSKVAKLKVPCEEDQPTQQGAQLCDECVRAVKANKELPDPKNFYDRIIKPLLKGCSQVLKEHNALGLPPYAFHLETRTRLTQERSKLASNGAAAEPINGIRHKGSDDQPTSRRDKLKPSIEVIPGLRKRATNLNPDNPKPVADDRTSDPVNSKSQDSRDKSREGSKPQMFSHSGQGPRTHKPSNEYDLKASKEIVDSLEGWIDKMAWGYEDIILCFFQNTKAKHRRAGSKPKNHAFELPTRVSMKTTDNFNFLEFESRLALLHLSLRSDNAYDASQSEEKREEQAANDADNIIKVFQWLKGKGVKKILKVVVEDNPNRFCSEETIETCLKSMEEIRFLNWNKRDLAVPTLSHAKNLTELTLYSSGINAVLHHWSDQTGLITLPKLRKVHLHVEKGLEGPARNQKNVRDFMTRLKDNCVASSKKREIEVFPDMVGMGEAGNASSGKYQSKGLPSRPQKHPGFQAAAKFAAELHKNLSKTNSIGKKVKVALLDDGVNPEYESVGVHLACDGFPQASLDGHIAPFYKSTNGHGSKMASIISTICPFVEIYVAKIDNQEHLQHPAYNVEQAAAAVDWAVSENVDIISMSWILRVTNEVRRDAENLNDMLDNDKSKNIILYCAARDNRGNDLADAVYYPADCRTTKSIGGADTFNQPLRYVTLDKTDFVFPSKSVLPEQDVADGGNSVATAVATGVAALVLYCLREDKVRFKAKVTPVKLMELLFKKLRDKNSRYVDLAELFTCRDDEVITTKLLADRVLVKAGLVRTELDGSTGEDFF</sequence>
<accession>A0AAE0PJ68</accession>
<feature type="region of interest" description="Disordered" evidence="4">
    <location>
        <begin position="74"/>
        <end position="96"/>
    </location>
</feature>
<gene>
    <name evidence="6" type="ORF">B0T20DRAFT_154676</name>
</gene>
<evidence type="ECO:0000259" key="5">
    <source>
        <dbReference type="Pfam" id="PF00082"/>
    </source>
</evidence>
<evidence type="ECO:0000256" key="1">
    <source>
        <dbReference type="ARBA" id="ARBA00022670"/>
    </source>
</evidence>
<dbReference type="InterPro" id="IPR036852">
    <property type="entry name" value="Peptidase_S8/S53_dom_sf"/>
</dbReference>
<keyword evidence="7" id="KW-1185">Reference proteome</keyword>
<dbReference type="GO" id="GO:0004252">
    <property type="term" value="F:serine-type endopeptidase activity"/>
    <property type="evidence" value="ECO:0007669"/>
    <property type="project" value="InterPro"/>
</dbReference>
<evidence type="ECO:0000313" key="7">
    <source>
        <dbReference type="Proteomes" id="UP001281003"/>
    </source>
</evidence>